<evidence type="ECO:0000256" key="14">
    <source>
        <dbReference type="ARBA" id="ARBA00022777"/>
    </source>
</evidence>
<dbReference type="AlphaFoldDB" id="A0A9D1IRA8"/>
<keyword evidence="8 17" id="KW-0813">Transport</keyword>
<feature type="active site" description="Proton donor" evidence="18">
    <location>
        <position position="501"/>
    </location>
</feature>
<dbReference type="Proteomes" id="UP000824082">
    <property type="component" value="Unassembled WGS sequence"/>
</dbReference>
<dbReference type="InterPro" id="IPR006318">
    <property type="entry name" value="PTS_EI-like"/>
</dbReference>
<keyword evidence="12 17" id="KW-0598">Phosphotransferase system</keyword>
<evidence type="ECO:0000256" key="19">
    <source>
        <dbReference type="PIRSR" id="PIRSR000732-2"/>
    </source>
</evidence>
<evidence type="ECO:0000259" key="24">
    <source>
        <dbReference type="Pfam" id="PF05524"/>
    </source>
</evidence>
<comment type="subcellular location">
    <subcellularLocation>
        <location evidence="4 17">Cytoplasm</location>
    </subcellularLocation>
</comment>
<evidence type="ECO:0000256" key="10">
    <source>
        <dbReference type="ARBA" id="ARBA00022597"/>
    </source>
</evidence>
<dbReference type="GO" id="GO:0046872">
    <property type="term" value="F:metal ion binding"/>
    <property type="evidence" value="ECO:0007669"/>
    <property type="project" value="UniProtKB-KW"/>
</dbReference>
<dbReference type="PANTHER" id="PTHR46244">
    <property type="entry name" value="PHOSPHOENOLPYRUVATE-PROTEIN PHOSPHOTRANSFERASE"/>
    <property type="match status" value="1"/>
</dbReference>
<dbReference type="PRINTS" id="PR01736">
    <property type="entry name" value="PHPHTRNFRASE"/>
</dbReference>
<comment type="cofactor">
    <cofactor evidence="2 17 20">
        <name>Mg(2+)</name>
        <dbReference type="ChEBI" id="CHEBI:18420"/>
    </cofactor>
</comment>
<evidence type="ECO:0000256" key="15">
    <source>
        <dbReference type="ARBA" id="ARBA00022842"/>
    </source>
</evidence>
<keyword evidence="21" id="KW-0175">Coiled coil</keyword>
<dbReference type="SUPFAM" id="SSF52009">
    <property type="entry name" value="Phosphohistidine domain"/>
    <property type="match status" value="1"/>
</dbReference>
<reference evidence="25" key="2">
    <citation type="journal article" date="2021" name="PeerJ">
        <title>Extensive microbial diversity within the chicken gut microbiome revealed by metagenomics and culture.</title>
        <authorList>
            <person name="Gilroy R."/>
            <person name="Ravi A."/>
            <person name="Getino M."/>
            <person name="Pursley I."/>
            <person name="Horton D.L."/>
            <person name="Alikhan N.F."/>
            <person name="Baker D."/>
            <person name="Gharbi K."/>
            <person name="Hall N."/>
            <person name="Watson M."/>
            <person name="Adriaenssens E.M."/>
            <person name="Foster-Nyarko E."/>
            <person name="Jarju S."/>
            <person name="Secka A."/>
            <person name="Antonio M."/>
            <person name="Oren A."/>
            <person name="Chaudhuri R.R."/>
            <person name="La Ragione R."/>
            <person name="Hildebrand F."/>
            <person name="Pallen M.J."/>
        </authorList>
    </citation>
    <scope>NUCLEOTIDE SEQUENCE</scope>
    <source>
        <strain evidence="25">4509</strain>
    </source>
</reference>
<dbReference type="GO" id="GO:0016301">
    <property type="term" value="F:kinase activity"/>
    <property type="evidence" value="ECO:0007669"/>
    <property type="project" value="UniProtKB-KW"/>
</dbReference>
<keyword evidence="10 17" id="KW-0762">Sugar transport</keyword>
<dbReference type="NCBIfam" id="TIGR01417">
    <property type="entry name" value="PTS_I_fam"/>
    <property type="match status" value="1"/>
</dbReference>
<dbReference type="SUPFAM" id="SSF51621">
    <property type="entry name" value="Phosphoenolpyruvate/pyruvate domain"/>
    <property type="match status" value="1"/>
</dbReference>
<sequence length="555" mass="61304">MVTIQGKGVFGGVAIGRISFYSREKLVVKRRHIEDPQAELERLEQAKTITLQELQSLYEKARKEVGEASAAVFEIHQMMVEDEDYNESIANIINSQKLNAEYAVATTADHFAQMFSSMDDDYMRGRAADVHDVSDRLLKNLMNKSGGITSGDEKVILCADDLAPSETVQLDKDSVMAFATCYGSTNSHTAILARTMNIPAIIGLGESLTAEYDGKMGIVDGFTGTLYIEPDDVTLAKMQKKQAEDLRKKKLLQELKGKDNISKDGQHVNVFANIGSPQDMGAVLMNDAGGVGLFRSEFLYLESEDYPTEEAQFAAYRTVLESMGGKKVVIRTLDIGADKQIDYFKLDKEENPALGYRAIRICLTRPEIFKTQLRALMRASVYGNLSIMFPMIISVGEVRQIKKMLDTVKAELNAEGIPYKDDVEIGIMIETPASVIISDELAKEVDFFSVGTNDLTQYTLACDRQNPKLEPFCDTHHPAILRMIKMAADNAHKNGCWIGICGELGADTSLTEVFLAMGIDELSVSPGMVLPVRDQIINSSVKDREEEVLKAAGVL</sequence>
<proteinExistence type="inferred from homology"/>
<keyword evidence="14 17" id="KW-0418">Kinase</keyword>
<feature type="domain" description="PEP-utilising enzyme C-terminal" evidence="23">
    <location>
        <begin position="252"/>
        <end position="538"/>
    </location>
</feature>
<dbReference type="GO" id="GO:0005737">
    <property type="term" value="C:cytoplasm"/>
    <property type="evidence" value="ECO:0007669"/>
    <property type="project" value="UniProtKB-SubCell"/>
</dbReference>
<dbReference type="Gene3D" id="3.50.30.10">
    <property type="entry name" value="Phosphohistidine domain"/>
    <property type="match status" value="1"/>
</dbReference>
<feature type="binding site" evidence="19">
    <location>
        <position position="295"/>
    </location>
    <ligand>
        <name>phosphoenolpyruvate</name>
        <dbReference type="ChEBI" id="CHEBI:58702"/>
    </ligand>
</feature>
<feature type="active site" description="Tele-phosphohistidine intermediate" evidence="18">
    <location>
        <position position="188"/>
    </location>
</feature>
<evidence type="ECO:0000256" key="11">
    <source>
        <dbReference type="ARBA" id="ARBA00022679"/>
    </source>
</evidence>
<dbReference type="Pfam" id="PF00391">
    <property type="entry name" value="PEP-utilizers"/>
    <property type="match status" value="1"/>
</dbReference>
<evidence type="ECO:0000259" key="22">
    <source>
        <dbReference type="Pfam" id="PF00391"/>
    </source>
</evidence>
<dbReference type="Pfam" id="PF05524">
    <property type="entry name" value="PEP-utilisers_N"/>
    <property type="match status" value="1"/>
</dbReference>
<dbReference type="Pfam" id="PF02896">
    <property type="entry name" value="PEP-utilizers_C"/>
    <property type="match status" value="1"/>
</dbReference>
<comment type="function">
    <text evidence="3 17">General (non sugar-specific) component of the phosphoenolpyruvate-dependent sugar phosphotransferase system (sugar PTS). This major carbohydrate active-transport system catalyzes the phosphorylation of incoming sugar substrates concomitantly with their translocation across the cell membrane. Enzyme I transfers the phosphoryl group from phosphoenolpyruvate (PEP) to the phosphoryl carrier protein (HPr).</text>
</comment>
<accession>A0A9D1IRA8</accession>
<dbReference type="InterPro" id="IPR040442">
    <property type="entry name" value="Pyrv_kinase-like_dom_sf"/>
</dbReference>
<evidence type="ECO:0000256" key="17">
    <source>
        <dbReference type="PIRNR" id="PIRNR000732"/>
    </source>
</evidence>
<dbReference type="EMBL" id="DVMX01000076">
    <property type="protein sequence ID" value="HIU41670.1"/>
    <property type="molecule type" value="Genomic_DNA"/>
</dbReference>
<comment type="catalytic activity">
    <reaction evidence="1 17">
        <text>L-histidyl-[protein] + phosphoenolpyruvate = N(pros)-phospho-L-histidyl-[protein] + pyruvate</text>
        <dbReference type="Rhea" id="RHEA:23880"/>
        <dbReference type="Rhea" id="RHEA-COMP:9745"/>
        <dbReference type="Rhea" id="RHEA-COMP:9746"/>
        <dbReference type="ChEBI" id="CHEBI:15361"/>
        <dbReference type="ChEBI" id="CHEBI:29979"/>
        <dbReference type="ChEBI" id="CHEBI:58702"/>
        <dbReference type="ChEBI" id="CHEBI:64837"/>
        <dbReference type="EC" id="2.7.3.9"/>
    </reaction>
</comment>
<dbReference type="PIRSF" id="PIRSF000732">
    <property type="entry name" value="PTS_enzyme_I"/>
    <property type="match status" value="1"/>
</dbReference>
<evidence type="ECO:0000256" key="5">
    <source>
        <dbReference type="ARBA" id="ARBA00007837"/>
    </source>
</evidence>
<evidence type="ECO:0000313" key="26">
    <source>
        <dbReference type="Proteomes" id="UP000824082"/>
    </source>
</evidence>
<dbReference type="InterPro" id="IPR050499">
    <property type="entry name" value="PEP-utilizing_PTS_enzyme"/>
</dbReference>
<feature type="coiled-coil region" evidence="21">
    <location>
        <begin position="40"/>
        <end position="71"/>
    </location>
</feature>
<evidence type="ECO:0000256" key="4">
    <source>
        <dbReference type="ARBA" id="ARBA00004496"/>
    </source>
</evidence>
<comment type="caution">
    <text evidence="25">The sequence shown here is derived from an EMBL/GenBank/DDBJ whole genome shotgun (WGS) entry which is preliminary data.</text>
</comment>
<feature type="binding site" evidence="19">
    <location>
        <position position="331"/>
    </location>
    <ligand>
        <name>phosphoenolpyruvate</name>
        <dbReference type="ChEBI" id="CHEBI:58702"/>
    </ligand>
</feature>
<dbReference type="InterPro" id="IPR036637">
    <property type="entry name" value="Phosphohistidine_dom_sf"/>
</dbReference>
<dbReference type="SUPFAM" id="SSF47831">
    <property type="entry name" value="Enzyme I of the PEP:sugar phosphotransferase system HPr-binding (sub)domain"/>
    <property type="match status" value="1"/>
</dbReference>
<evidence type="ECO:0000256" key="16">
    <source>
        <dbReference type="ARBA" id="ARBA00033235"/>
    </source>
</evidence>
<feature type="binding site" evidence="20">
    <location>
        <position position="430"/>
    </location>
    <ligand>
        <name>Mg(2+)</name>
        <dbReference type="ChEBI" id="CHEBI:18420"/>
    </ligand>
</feature>
<feature type="binding site" evidence="20">
    <location>
        <position position="454"/>
    </location>
    <ligand>
        <name>Mg(2+)</name>
        <dbReference type="ChEBI" id="CHEBI:18420"/>
    </ligand>
</feature>
<dbReference type="EC" id="2.7.3.9" evidence="6 17"/>
<evidence type="ECO:0000256" key="12">
    <source>
        <dbReference type="ARBA" id="ARBA00022683"/>
    </source>
</evidence>
<dbReference type="InterPro" id="IPR000121">
    <property type="entry name" value="PEP_util_C"/>
</dbReference>
<evidence type="ECO:0000259" key="23">
    <source>
        <dbReference type="Pfam" id="PF02896"/>
    </source>
</evidence>
<evidence type="ECO:0000256" key="6">
    <source>
        <dbReference type="ARBA" id="ARBA00012232"/>
    </source>
</evidence>
<dbReference type="Gene3D" id="1.10.274.10">
    <property type="entry name" value="PtsI, HPr-binding domain"/>
    <property type="match status" value="1"/>
</dbReference>
<dbReference type="InterPro" id="IPR015813">
    <property type="entry name" value="Pyrv/PenolPyrv_kinase-like_dom"/>
</dbReference>
<feature type="binding site" evidence="19">
    <location>
        <position position="464"/>
    </location>
    <ligand>
        <name>phosphoenolpyruvate</name>
        <dbReference type="ChEBI" id="CHEBI:58702"/>
    </ligand>
</feature>
<comment type="similarity">
    <text evidence="5 17">Belongs to the PEP-utilizing enzyme family.</text>
</comment>
<evidence type="ECO:0000256" key="3">
    <source>
        <dbReference type="ARBA" id="ARBA00002728"/>
    </source>
</evidence>
<evidence type="ECO:0000256" key="7">
    <source>
        <dbReference type="ARBA" id="ARBA00016544"/>
    </source>
</evidence>
<evidence type="ECO:0000256" key="20">
    <source>
        <dbReference type="PIRSR" id="PIRSR000732-3"/>
    </source>
</evidence>
<reference evidence="25" key="1">
    <citation type="submission" date="2020-10" db="EMBL/GenBank/DDBJ databases">
        <authorList>
            <person name="Gilroy R."/>
        </authorList>
    </citation>
    <scope>NUCLEOTIDE SEQUENCE</scope>
    <source>
        <strain evidence="25">4509</strain>
    </source>
</reference>
<feature type="domain" description="PEP-utilising enzyme mobile" evidence="22">
    <location>
        <begin position="152"/>
        <end position="224"/>
    </location>
</feature>
<dbReference type="InterPro" id="IPR024692">
    <property type="entry name" value="PTS_EI"/>
</dbReference>
<evidence type="ECO:0000256" key="21">
    <source>
        <dbReference type="SAM" id="Coils"/>
    </source>
</evidence>
<dbReference type="GO" id="GO:0009401">
    <property type="term" value="P:phosphoenolpyruvate-dependent sugar phosphotransferase system"/>
    <property type="evidence" value="ECO:0007669"/>
    <property type="project" value="UniProtKB-KW"/>
</dbReference>
<dbReference type="PANTHER" id="PTHR46244:SF3">
    <property type="entry name" value="PHOSPHOENOLPYRUVATE-PROTEIN PHOSPHOTRANSFERASE"/>
    <property type="match status" value="1"/>
</dbReference>
<keyword evidence="9 17" id="KW-0963">Cytoplasm</keyword>
<protein>
    <recommendedName>
        <fullName evidence="7 17">Phosphoenolpyruvate-protein phosphotransferase</fullName>
        <ecNumber evidence="6 17">2.7.3.9</ecNumber>
    </recommendedName>
    <alternativeName>
        <fullName evidence="16 17">Phosphotransferase system, enzyme I</fullName>
    </alternativeName>
</protein>
<keyword evidence="11 17" id="KW-0808">Transferase</keyword>
<gene>
    <name evidence="25" type="primary">ptsP</name>
    <name evidence="25" type="ORF">IAD19_03870</name>
</gene>
<dbReference type="InterPro" id="IPR008731">
    <property type="entry name" value="PTS_EIN"/>
</dbReference>
<evidence type="ECO:0000256" key="18">
    <source>
        <dbReference type="PIRSR" id="PIRSR000732-1"/>
    </source>
</evidence>
<feature type="binding site" evidence="19">
    <location>
        <begin position="453"/>
        <end position="454"/>
    </location>
    <ligand>
        <name>phosphoenolpyruvate</name>
        <dbReference type="ChEBI" id="CHEBI:58702"/>
    </ligand>
</feature>
<dbReference type="InterPro" id="IPR008279">
    <property type="entry name" value="PEP-util_enz_mobile_dom"/>
</dbReference>
<keyword evidence="13 17" id="KW-0479">Metal-binding</keyword>
<evidence type="ECO:0000256" key="1">
    <source>
        <dbReference type="ARBA" id="ARBA00000683"/>
    </source>
</evidence>
<dbReference type="PROSITE" id="PS00742">
    <property type="entry name" value="PEP_ENZYMES_2"/>
    <property type="match status" value="1"/>
</dbReference>
<dbReference type="InterPro" id="IPR036618">
    <property type="entry name" value="PtsI_HPr-bd_sf"/>
</dbReference>
<evidence type="ECO:0000256" key="2">
    <source>
        <dbReference type="ARBA" id="ARBA00001946"/>
    </source>
</evidence>
<evidence type="ECO:0000256" key="8">
    <source>
        <dbReference type="ARBA" id="ARBA00022448"/>
    </source>
</evidence>
<evidence type="ECO:0000313" key="25">
    <source>
        <dbReference type="EMBL" id="HIU41670.1"/>
    </source>
</evidence>
<keyword evidence="15 17" id="KW-0460">Magnesium</keyword>
<dbReference type="GO" id="GO:0008965">
    <property type="term" value="F:phosphoenolpyruvate-protein phosphotransferase activity"/>
    <property type="evidence" value="ECO:0007669"/>
    <property type="project" value="UniProtKB-EC"/>
</dbReference>
<dbReference type="InterPro" id="IPR023151">
    <property type="entry name" value="PEP_util_CS"/>
</dbReference>
<dbReference type="Gene3D" id="3.20.20.60">
    <property type="entry name" value="Phosphoenolpyruvate-binding domains"/>
    <property type="match status" value="1"/>
</dbReference>
<evidence type="ECO:0000256" key="13">
    <source>
        <dbReference type="ARBA" id="ARBA00022723"/>
    </source>
</evidence>
<organism evidence="25 26">
    <name type="scientific">Candidatus Egerieicola faecale</name>
    <dbReference type="NCBI Taxonomy" id="2840774"/>
    <lineage>
        <taxon>Bacteria</taxon>
        <taxon>Bacillati</taxon>
        <taxon>Bacillota</taxon>
        <taxon>Clostridia</taxon>
        <taxon>Eubacteriales</taxon>
        <taxon>Oscillospiraceae</taxon>
        <taxon>Oscillospiraceae incertae sedis</taxon>
        <taxon>Candidatus Egerieicola</taxon>
    </lineage>
</organism>
<feature type="domain" description="Phosphotransferase system enzyme I N-terminal" evidence="24">
    <location>
        <begin position="5"/>
        <end position="126"/>
    </location>
</feature>
<name>A0A9D1IRA8_9FIRM</name>
<evidence type="ECO:0000256" key="9">
    <source>
        <dbReference type="ARBA" id="ARBA00022490"/>
    </source>
</evidence>